<evidence type="ECO:0000313" key="2">
    <source>
        <dbReference type="Proteomes" id="UP000054359"/>
    </source>
</evidence>
<dbReference type="Proteomes" id="UP000054359">
    <property type="component" value="Unassembled WGS sequence"/>
</dbReference>
<dbReference type="STRING" id="407821.A0A087UAG7"/>
<dbReference type="EMBL" id="KK119002">
    <property type="protein sequence ID" value="KFM74356.1"/>
    <property type="molecule type" value="Genomic_DNA"/>
</dbReference>
<accession>A0A087UAG7</accession>
<protein>
    <submittedName>
        <fullName evidence="1">SCAN domain-containing protein 3</fullName>
    </submittedName>
</protein>
<gene>
    <name evidence="1" type="ORF">X975_09724</name>
</gene>
<name>A0A087UAG7_STEMI</name>
<feature type="non-terminal residue" evidence="1">
    <location>
        <position position="59"/>
    </location>
</feature>
<proteinExistence type="predicted"/>
<organism evidence="1 2">
    <name type="scientific">Stegodyphus mimosarum</name>
    <name type="common">African social velvet spider</name>
    <dbReference type="NCBI Taxonomy" id="407821"/>
    <lineage>
        <taxon>Eukaryota</taxon>
        <taxon>Metazoa</taxon>
        <taxon>Ecdysozoa</taxon>
        <taxon>Arthropoda</taxon>
        <taxon>Chelicerata</taxon>
        <taxon>Arachnida</taxon>
        <taxon>Araneae</taxon>
        <taxon>Araneomorphae</taxon>
        <taxon>Entelegynae</taxon>
        <taxon>Eresoidea</taxon>
        <taxon>Eresidae</taxon>
        <taxon>Stegodyphus</taxon>
    </lineage>
</organism>
<dbReference type="AlphaFoldDB" id="A0A087UAG7"/>
<reference evidence="1 2" key="1">
    <citation type="submission" date="2013-11" db="EMBL/GenBank/DDBJ databases">
        <title>Genome sequencing of Stegodyphus mimosarum.</title>
        <authorList>
            <person name="Bechsgaard J."/>
        </authorList>
    </citation>
    <scope>NUCLEOTIDE SEQUENCE [LARGE SCALE GENOMIC DNA]</scope>
</reference>
<dbReference type="OrthoDB" id="6431587at2759"/>
<sequence length="59" mass="6347">MVGAGTLTGRHSGVISQLKEVAPETKFSLCSIHLEALVGKTVPENYFESSMKIVNLIKS</sequence>
<keyword evidence="2" id="KW-1185">Reference proteome</keyword>
<evidence type="ECO:0000313" key="1">
    <source>
        <dbReference type="EMBL" id="KFM74356.1"/>
    </source>
</evidence>